<feature type="binding site" evidence="6">
    <location>
        <position position="39"/>
    </location>
    <ligand>
        <name>Mg(2+)</name>
        <dbReference type="ChEBI" id="CHEBI:18420"/>
    </ligand>
</feature>
<dbReference type="AlphaFoldDB" id="A0A410P778"/>
<dbReference type="InterPro" id="IPR001501">
    <property type="entry name" value="Ni-dep_hyd_lsu"/>
</dbReference>
<name>A0A410P778_VELA1</name>
<evidence type="ECO:0000256" key="3">
    <source>
        <dbReference type="ARBA" id="ARBA00022596"/>
    </source>
</evidence>
<feature type="binding site" evidence="6">
    <location>
        <position position="425"/>
    </location>
    <ligand>
        <name>Fe cation</name>
        <dbReference type="ChEBI" id="CHEBI:24875"/>
    </ligand>
</feature>
<evidence type="ECO:0000256" key="4">
    <source>
        <dbReference type="ARBA" id="ARBA00022723"/>
    </source>
</evidence>
<evidence type="ECO:0000256" key="5">
    <source>
        <dbReference type="ARBA" id="ARBA00023002"/>
    </source>
</evidence>
<dbReference type="PROSITE" id="PS00508">
    <property type="entry name" value="NI_HGENASE_L_2"/>
    <property type="match status" value="1"/>
</dbReference>
<reference evidence="7 8" key="1">
    <citation type="submission" date="2017-01" db="EMBL/GenBank/DDBJ databases">
        <title>First insights into the biology of 'candidatus Vampirococcus archaeovorus'.</title>
        <authorList>
            <person name="Kizina J."/>
            <person name="Jordan S."/>
            <person name="Stueber K."/>
            <person name="Reinhardt R."/>
            <person name="Harder J."/>
        </authorList>
    </citation>
    <scope>NUCLEOTIDE SEQUENCE [LARGE SCALE GENOMIC DNA]</scope>
    <source>
        <strain evidence="7 8">LiM</strain>
    </source>
</reference>
<organism evidence="7 8">
    <name type="scientific">Velamenicoccus archaeovorus</name>
    <dbReference type="NCBI Taxonomy" id="1930593"/>
    <lineage>
        <taxon>Bacteria</taxon>
        <taxon>Pseudomonadati</taxon>
        <taxon>Candidatus Omnitrophota</taxon>
        <taxon>Candidatus Velamenicoccus</taxon>
    </lineage>
</organism>
<feature type="binding site" evidence="6">
    <location>
        <position position="58"/>
    </location>
    <ligand>
        <name>Ni(2+)</name>
        <dbReference type="ChEBI" id="CHEBI:49786"/>
    </ligand>
</feature>
<comment type="similarity">
    <text evidence="2">Belongs to the [NiFe]/[NiFeSe] hydrogenase large subunit family.</text>
</comment>
<dbReference type="GO" id="GO:0016151">
    <property type="term" value="F:nickel cation binding"/>
    <property type="evidence" value="ECO:0007669"/>
    <property type="project" value="InterPro"/>
</dbReference>
<proteinExistence type="inferred from homology"/>
<dbReference type="InterPro" id="IPR029014">
    <property type="entry name" value="NiFe-Hase_large"/>
</dbReference>
<evidence type="ECO:0000313" key="8">
    <source>
        <dbReference type="Proteomes" id="UP000287243"/>
    </source>
</evidence>
<dbReference type="Pfam" id="PF00374">
    <property type="entry name" value="NiFeSe_Hases"/>
    <property type="match status" value="2"/>
</dbReference>
<keyword evidence="4 6" id="KW-0479">Metal-binding</keyword>
<dbReference type="PANTHER" id="PTHR43600">
    <property type="entry name" value="COENZYME F420 HYDROGENASE, SUBUNIT ALPHA"/>
    <property type="match status" value="1"/>
</dbReference>
<dbReference type="PANTHER" id="PTHR43600:SF2">
    <property type="entry name" value="F420-NON-REDUCING HYDROGENASE VHU SUBUNIT A"/>
    <property type="match status" value="1"/>
</dbReference>
<feature type="binding site" evidence="6">
    <location>
        <position position="428"/>
    </location>
    <ligand>
        <name>Mg(2+)</name>
        <dbReference type="ChEBI" id="CHEBI:18420"/>
    </ligand>
</feature>
<dbReference type="KEGG" id="vai:BU251_07790"/>
<dbReference type="GO" id="GO:0008901">
    <property type="term" value="F:ferredoxin hydrogenase activity"/>
    <property type="evidence" value="ECO:0007669"/>
    <property type="project" value="InterPro"/>
</dbReference>
<gene>
    <name evidence="7" type="ORF">BU251_07790</name>
</gene>
<comment type="cofactor">
    <cofactor evidence="6">
        <name>Fe cation</name>
        <dbReference type="ChEBI" id="CHEBI:24875"/>
    </cofactor>
</comment>
<keyword evidence="6" id="KW-0408">Iron</keyword>
<keyword evidence="3 6" id="KW-0533">Nickel</keyword>
<feature type="binding site" evidence="6">
    <location>
        <position position="422"/>
    </location>
    <ligand>
        <name>Ni(2+)</name>
        <dbReference type="ChEBI" id="CHEBI:49786"/>
    </ligand>
</feature>
<evidence type="ECO:0000256" key="6">
    <source>
        <dbReference type="PIRSR" id="PIRSR601501-1"/>
    </source>
</evidence>
<accession>A0A410P778</accession>
<dbReference type="Proteomes" id="UP000287243">
    <property type="component" value="Chromosome"/>
</dbReference>
<keyword evidence="8" id="KW-1185">Reference proteome</keyword>
<dbReference type="EMBL" id="CP019384">
    <property type="protein sequence ID" value="QAT18067.1"/>
    <property type="molecule type" value="Genomic_DNA"/>
</dbReference>
<evidence type="ECO:0000256" key="1">
    <source>
        <dbReference type="ARBA" id="ARBA00001967"/>
    </source>
</evidence>
<dbReference type="SUPFAM" id="SSF56762">
    <property type="entry name" value="HydB/Nqo4-like"/>
    <property type="match status" value="1"/>
</dbReference>
<dbReference type="InterPro" id="IPR018194">
    <property type="entry name" value="Ni-dep_hyd_lsu_Ni_BS"/>
</dbReference>
<feature type="binding site" evidence="6">
    <location>
        <position position="61"/>
    </location>
    <ligand>
        <name>Fe cation</name>
        <dbReference type="ChEBI" id="CHEBI:24875"/>
    </ligand>
</feature>
<feature type="binding site" evidence="6">
    <location>
        <position position="61"/>
    </location>
    <ligand>
        <name>Ni(2+)</name>
        <dbReference type="ChEBI" id="CHEBI:49786"/>
    </ligand>
</feature>
<comment type="cofactor">
    <cofactor evidence="1 6">
        <name>Ni(2+)</name>
        <dbReference type="ChEBI" id="CHEBI:49786"/>
    </cofactor>
</comment>
<keyword evidence="6" id="KW-0460">Magnesium</keyword>
<dbReference type="Gene3D" id="1.10.645.10">
    <property type="entry name" value="Cytochrome-c3 Hydrogenase, chain B"/>
    <property type="match status" value="1"/>
</dbReference>
<evidence type="ECO:0000313" key="7">
    <source>
        <dbReference type="EMBL" id="QAT18067.1"/>
    </source>
</evidence>
<evidence type="ECO:0000256" key="2">
    <source>
        <dbReference type="ARBA" id="ARBA00009292"/>
    </source>
</evidence>
<sequence>MDVHYLTRVEGHGDITVDVRSGELKECKFKVIESARFFETMLRGRLIYEAQHLTSRICGICACGHSLTSIKASEKALGIVPHEDTLLLRKLLLHTEQMDSHVLHAYVLVAPDLLGVKSIMPLVKTHRPVIERAFRMKKLSDWAGEILAGRHTHPISFAIGGLTKIPEKAHLQKLREMMVEARADYAETVELFKKLALPSFERKGQYVALSHEKEYAFYDGKINVNGEKLVDPQDYLSVIKEEVRDYSSAKFVTVNKAPYMVGALARFNLNGDKLDKKSKEVASYLGLKRPCANTFMNTVAQVVEWGYCLEDSISILERLIKNGIDEEKVLVTMYPKKDQWPIKTRAGRGVGAVEVPRGILFHDYTVDDHGVVAAANCIIPTNQNINNLEADMRKIVPEIVGIQGEEEMRLTLEMLARAYDPCISCSTHLLDVRFVS</sequence>
<protein>
    <submittedName>
        <fullName evidence="7">Uptake hydrogenase large subunit</fullName>
    </submittedName>
</protein>
<keyword evidence="5" id="KW-0560">Oxidoreductase</keyword>